<dbReference type="EMBL" id="CM040981">
    <property type="protein sequence ID" value="MCJ8733775.1"/>
    <property type="molecule type" value="Genomic_DNA"/>
</dbReference>
<keyword evidence="2" id="KW-1185">Reference proteome</keyword>
<sequence>MHLEVRLSTWVQFSGLRRQGERFSRCFHPQPSVRVPLREKNHAAVGSVFGERAPRLSGAVMMCTPALALLLLGCWCCGSGSALGAAPATAASAAASLDFGSVPGGVYETVAYYEPGPIGLLFNMMRAFLHVVQPNPFPQDLVMQVAKDKFGAIKSEYQKPENIVLTLQVIYYELGFVVCAVMGILFIVLVPLVGLLFCMCRCCDNCGGEMHQRQRKNADCQRGLLTTLLLTTTFIITAGVLCAYAANQNLSSQLKTVRRLVNSNLKDLYALANNTPTQIDYLISQYGTAKNQVLCDLDNVGQLLGGRIHEELGKVVLPALDEAQNMAGVIQDTKEALENVTVTLAVLQEGTAQLQSNLSRVRMDITNALDDPACADSFSHTVHICVNILSSLSQLEISANYSALPGVSEQLAKVNDVLKTNLSQIVNKGFSAFSDTPTMVTNQTKNVAEGVRDLLDGIGNNITRFSKLFPVQTTVNNVTIFISHTHSQIEDLYPEIDKMDFYRWIGCITLCCMVALILAFNFLGLLCGILGFDRHASPTTRGCVSNTGGNLLMAGVGFSFMFSWVLMGVVTVTFVVGGNVEKLVLGTPNLVNPSWKHFIPGYLYNDPEMDLTVENIYSNCKENHGIYSALQLDKVFNISALLNTSLYTKDVSKKFDGVKVDLKTIVLLNAEGKDTLINFTEAGIKDIEFAAYIEELNKGVTRVDLLSFADDLDAQADQLTKGPVQTSLKGHANTLRQIHTKQVIPLQQSVNTLNQSIRFLERTASDLTDKISEILQVVDVAQYLISHNATFIVNQESEKYKQTIIGYFKQYISWIKTSLMMEVATCKPVSNVVDTAEILACGFFFDSMNTFWFGLGCSALFLLPSIILSVRLAKFYRRMDTEDVYDDIDTIPMKT</sequence>
<dbReference type="Proteomes" id="UP000830395">
    <property type="component" value="Chromosome 7"/>
</dbReference>
<protein>
    <submittedName>
        <fullName evidence="1">Uncharacterized protein</fullName>
    </submittedName>
</protein>
<gene>
    <name evidence="1" type="ORF">PDJAM_G00227530</name>
</gene>
<accession>A0ACC5YEA0</accession>
<evidence type="ECO:0000313" key="2">
    <source>
        <dbReference type="Proteomes" id="UP000830395"/>
    </source>
</evidence>
<name>A0ACC5YEA0_9TELE</name>
<evidence type="ECO:0000313" key="1">
    <source>
        <dbReference type="EMBL" id="MCJ8733775.1"/>
    </source>
</evidence>
<reference evidence="1" key="1">
    <citation type="submission" date="2020-02" db="EMBL/GenBank/DDBJ databases">
        <title>Genome sequencing of the panga catfish, Pangasius djambal.</title>
        <authorList>
            <person name="Wen M."/>
            <person name="Zahm M."/>
            <person name="Roques C."/>
            <person name="Cabau C."/>
            <person name="Klopp C."/>
            <person name="Donnadieu C."/>
            <person name="Jouanno E."/>
            <person name="Avarre J.-C."/>
            <person name="Campet M."/>
            <person name="Ha T."/>
            <person name="Dugue R."/>
            <person name="Lampietro C."/>
            <person name="Louis A."/>
            <person name="Herpin A."/>
            <person name="Echchiki A."/>
            <person name="Berthelot C."/>
            <person name="Parey E."/>
            <person name="Roest-Crollius H."/>
            <person name="Braasch I."/>
            <person name="Postlethwait J.H."/>
            <person name="Bobe J."/>
            <person name="Montfort J."/>
            <person name="Bouchez O."/>
            <person name="Begum T."/>
            <person name="Schartl M."/>
            <person name="Gustiano R."/>
            <person name="Guiguen Y."/>
        </authorList>
    </citation>
    <scope>NUCLEOTIDE SEQUENCE</scope>
    <source>
        <strain evidence="1">Pdj_M5554</strain>
    </source>
</reference>
<proteinExistence type="predicted"/>
<organism evidence="1 2">
    <name type="scientific">Pangasius djambal</name>
    <dbReference type="NCBI Taxonomy" id="1691987"/>
    <lineage>
        <taxon>Eukaryota</taxon>
        <taxon>Metazoa</taxon>
        <taxon>Chordata</taxon>
        <taxon>Craniata</taxon>
        <taxon>Vertebrata</taxon>
        <taxon>Euteleostomi</taxon>
        <taxon>Actinopterygii</taxon>
        <taxon>Neopterygii</taxon>
        <taxon>Teleostei</taxon>
        <taxon>Ostariophysi</taxon>
        <taxon>Siluriformes</taxon>
        <taxon>Pangasiidae</taxon>
        <taxon>Pangasius</taxon>
    </lineage>
</organism>
<comment type="caution">
    <text evidence="1">The sequence shown here is derived from an EMBL/GenBank/DDBJ whole genome shotgun (WGS) entry which is preliminary data.</text>
</comment>